<evidence type="ECO:0000313" key="3">
    <source>
        <dbReference type="Proteomes" id="UP000652761"/>
    </source>
</evidence>
<comment type="caution">
    <text evidence="2">The sequence shown here is derived from an EMBL/GenBank/DDBJ whole genome shotgun (WGS) entry which is preliminary data.</text>
</comment>
<protein>
    <submittedName>
        <fullName evidence="2">Uncharacterized protein</fullName>
    </submittedName>
</protein>
<dbReference type="EMBL" id="NMUH01003846">
    <property type="protein sequence ID" value="MQM07310.1"/>
    <property type="molecule type" value="Genomic_DNA"/>
</dbReference>
<organism evidence="2 3">
    <name type="scientific">Colocasia esculenta</name>
    <name type="common">Wild taro</name>
    <name type="synonym">Arum esculentum</name>
    <dbReference type="NCBI Taxonomy" id="4460"/>
    <lineage>
        <taxon>Eukaryota</taxon>
        <taxon>Viridiplantae</taxon>
        <taxon>Streptophyta</taxon>
        <taxon>Embryophyta</taxon>
        <taxon>Tracheophyta</taxon>
        <taxon>Spermatophyta</taxon>
        <taxon>Magnoliopsida</taxon>
        <taxon>Liliopsida</taxon>
        <taxon>Araceae</taxon>
        <taxon>Aroideae</taxon>
        <taxon>Colocasieae</taxon>
        <taxon>Colocasia</taxon>
    </lineage>
</organism>
<name>A0A843WXN8_COLES</name>
<proteinExistence type="predicted"/>
<feature type="region of interest" description="Disordered" evidence="1">
    <location>
        <begin position="185"/>
        <end position="258"/>
    </location>
</feature>
<evidence type="ECO:0000256" key="1">
    <source>
        <dbReference type="SAM" id="MobiDB-lite"/>
    </source>
</evidence>
<feature type="compositionally biased region" description="Basic and acidic residues" evidence="1">
    <location>
        <begin position="229"/>
        <end position="239"/>
    </location>
</feature>
<dbReference type="AlphaFoldDB" id="A0A843WXN8"/>
<accession>A0A843WXN8</accession>
<keyword evidence="3" id="KW-1185">Reference proteome</keyword>
<sequence length="302" mass="33983">MRLDTRRPYGARLCRRVALLGRVICSAGEVGVDLLPILRLAREQELLVSLDPAELLVGYKPVVLCAYCCLPRLFSAAKCFALEACVVVWVVTVSQDPRPHEPVKGVLQAMSVLEEGTGYPYWALFARLTLTLTPPPRLYFLQVFESIGGSLKVGHLECLPGVESSIHYTSSHLNARLFLSRKPNQVERAAPKRSNEDGEVSKAEQGGDRAAGLLRRDVRESQEMAGTSEKAKKWQERLRKPGTTEMPQKAKKWKECPRKVQPARRLRTCVKAKKTYRGLDKESLVQSEVFSVERWSKPRENV</sequence>
<evidence type="ECO:0000313" key="2">
    <source>
        <dbReference type="EMBL" id="MQM07310.1"/>
    </source>
</evidence>
<dbReference type="Proteomes" id="UP000652761">
    <property type="component" value="Unassembled WGS sequence"/>
</dbReference>
<gene>
    <name evidence="2" type="ORF">Taro_040148</name>
</gene>
<feature type="compositionally biased region" description="Basic and acidic residues" evidence="1">
    <location>
        <begin position="189"/>
        <end position="207"/>
    </location>
</feature>
<reference evidence="2" key="1">
    <citation type="submission" date="2017-07" db="EMBL/GenBank/DDBJ databases">
        <title>Taro Niue Genome Assembly and Annotation.</title>
        <authorList>
            <person name="Atibalentja N."/>
            <person name="Keating K."/>
            <person name="Fields C.J."/>
        </authorList>
    </citation>
    <scope>NUCLEOTIDE SEQUENCE</scope>
    <source>
        <strain evidence="2">Niue_2</strain>
        <tissue evidence="2">Leaf</tissue>
    </source>
</reference>